<evidence type="ECO:0000256" key="1">
    <source>
        <dbReference type="SAM" id="MobiDB-lite"/>
    </source>
</evidence>
<evidence type="ECO:0000313" key="2">
    <source>
        <dbReference type="EMBL" id="GMF21406.1"/>
    </source>
</evidence>
<feature type="region of interest" description="Disordered" evidence="1">
    <location>
        <begin position="1"/>
        <end position="21"/>
    </location>
</feature>
<feature type="compositionally biased region" description="Acidic residues" evidence="1">
    <location>
        <begin position="49"/>
        <end position="69"/>
    </location>
</feature>
<name>A0A9W6WXN1_9STRA</name>
<dbReference type="AlphaFoldDB" id="A0A9W6WXN1"/>
<reference evidence="2" key="1">
    <citation type="submission" date="2023-04" db="EMBL/GenBank/DDBJ databases">
        <title>Phytophthora fragariaefolia NBRC 109709.</title>
        <authorList>
            <person name="Ichikawa N."/>
            <person name="Sato H."/>
            <person name="Tonouchi N."/>
        </authorList>
    </citation>
    <scope>NUCLEOTIDE SEQUENCE</scope>
    <source>
        <strain evidence="2">NBRC 109709</strain>
    </source>
</reference>
<keyword evidence="3" id="KW-1185">Reference proteome</keyword>
<dbReference type="OrthoDB" id="74703at2759"/>
<comment type="caution">
    <text evidence="2">The sequence shown here is derived from an EMBL/GenBank/DDBJ whole genome shotgun (WGS) entry which is preliminary data.</text>
</comment>
<gene>
    <name evidence="2" type="ORF">Pfra01_000283500</name>
</gene>
<proteinExistence type="predicted"/>
<dbReference type="EMBL" id="BSXT01000226">
    <property type="protein sequence ID" value="GMF21406.1"/>
    <property type="molecule type" value="Genomic_DNA"/>
</dbReference>
<organism evidence="2 3">
    <name type="scientific">Phytophthora fragariaefolia</name>
    <dbReference type="NCBI Taxonomy" id="1490495"/>
    <lineage>
        <taxon>Eukaryota</taxon>
        <taxon>Sar</taxon>
        <taxon>Stramenopiles</taxon>
        <taxon>Oomycota</taxon>
        <taxon>Peronosporomycetes</taxon>
        <taxon>Peronosporales</taxon>
        <taxon>Peronosporaceae</taxon>
        <taxon>Phytophthora</taxon>
    </lineage>
</organism>
<dbReference type="Proteomes" id="UP001165121">
    <property type="component" value="Unassembled WGS sequence"/>
</dbReference>
<evidence type="ECO:0000313" key="3">
    <source>
        <dbReference type="Proteomes" id="UP001165121"/>
    </source>
</evidence>
<protein>
    <submittedName>
        <fullName evidence="2">Unnamed protein product</fullName>
    </submittedName>
</protein>
<accession>A0A9W6WXN1</accession>
<sequence>MLKGLQKERASAARIDPDKADRSVRKVLKEFAELEHEIKEVQALALKEEENDEEDGDEDDDNDDDDDDD</sequence>
<feature type="region of interest" description="Disordered" evidence="1">
    <location>
        <begin position="43"/>
        <end position="69"/>
    </location>
</feature>